<dbReference type="EMBL" id="QGUI02000311">
    <property type="protein sequence ID" value="MFO7193956.1"/>
    <property type="molecule type" value="Genomic_DNA"/>
</dbReference>
<proteinExistence type="predicted"/>
<protein>
    <recommendedName>
        <fullName evidence="5">Tetratricopeptide repeat protein</fullName>
    </recommendedName>
</protein>
<keyword evidence="2" id="KW-0812">Transmembrane</keyword>
<comment type="caution">
    <text evidence="3">The sequence shown here is derived from an EMBL/GenBank/DDBJ whole genome shotgun (WGS) entry which is preliminary data.</text>
</comment>
<keyword evidence="1" id="KW-0802">TPR repeat</keyword>
<keyword evidence="2" id="KW-0472">Membrane</keyword>
<dbReference type="InterPro" id="IPR011990">
    <property type="entry name" value="TPR-like_helical_dom_sf"/>
</dbReference>
<evidence type="ECO:0008006" key="5">
    <source>
        <dbReference type="Google" id="ProtNLM"/>
    </source>
</evidence>
<evidence type="ECO:0000313" key="4">
    <source>
        <dbReference type="Proteomes" id="UP000249324"/>
    </source>
</evidence>
<accession>A0ABD6FKR2</accession>
<feature type="transmembrane region" description="Helical" evidence="2">
    <location>
        <begin position="42"/>
        <end position="65"/>
    </location>
</feature>
<evidence type="ECO:0000256" key="1">
    <source>
        <dbReference type="PROSITE-ProRule" id="PRU00339"/>
    </source>
</evidence>
<dbReference type="PROSITE" id="PS50005">
    <property type="entry name" value="TPR"/>
    <property type="match status" value="1"/>
</dbReference>
<name>A0ABD6FKR2_9PSEU</name>
<reference evidence="3 4" key="1">
    <citation type="journal article" date="2021" name="BMC Genomics">
        <title>Genome-resolved metagenome and metatranscriptome analyses of thermophilic composting reveal key bacterial players and their metabolic interactions.</title>
        <authorList>
            <person name="Braga L.P.P."/>
            <person name="Pereira R.V."/>
            <person name="Martins L.F."/>
            <person name="Moura L.M.S."/>
            <person name="Sanchez F.B."/>
            <person name="Patane J.S.L."/>
            <person name="da Silva A.M."/>
            <person name="Setubal J.C."/>
        </authorList>
    </citation>
    <scope>NUCLEOTIDE SEQUENCE [LARGE SCALE GENOMIC DNA]</scope>
    <source>
        <strain evidence="3">ZC4RG45</strain>
    </source>
</reference>
<sequence>MQSSARKTLVLAAVLTAGVALHLVLLAGRAVALLRSGEPVGVALGAGVLILPVLGAWMVVSTWLSGIRVARLTQRLAAEGGLPDVSDLPRRPSGRVEPDAADAYFAERKAEVEASPRDWRAWYRVAHAYDLAGDRRRAREAMKRAVALEAEERAGR</sequence>
<evidence type="ECO:0000256" key="2">
    <source>
        <dbReference type="SAM" id="Phobius"/>
    </source>
</evidence>
<evidence type="ECO:0000313" key="3">
    <source>
        <dbReference type="EMBL" id="MFO7193956.1"/>
    </source>
</evidence>
<dbReference type="Gene3D" id="1.25.40.10">
    <property type="entry name" value="Tetratricopeptide repeat domain"/>
    <property type="match status" value="1"/>
</dbReference>
<dbReference type="Proteomes" id="UP000249324">
    <property type="component" value="Unassembled WGS sequence"/>
</dbReference>
<dbReference type="InterPro" id="IPR019734">
    <property type="entry name" value="TPR_rpt"/>
</dbReference>
<gene>
    <name evidence="3" type="ORF">DIU77_017070</name>
</gene>
<keyword evidence="2" id="KW-1133">Transmembrane helix</keyword>
<dbReference type="SUPFAM" id="SSF48452">
    <property type="entry name" value="TPR-like"/>
    <property type="match status" value="1"/>
</dbReference>
<dbReference type="AlphaFoldDB" id="A0ABD6FKR2"/>
<feature type="repeat" description="TPR" evidence="1">
    <location>
        <begin position="119"/>
        <end position="152"/>
    </location>
</feature>
<organism evidence="3 4">
    <name type="scientific">Thermocrispum agreste</name>
    <dbReference type="NCBI Taxonomy" id="37925"/>
    <lineage>
        <taxon>Bacteria</taxon>
        <taxon>Bacillati</taxon>
        <taxon>Actinomycetota</taxon>
        <taxon>Actinomycetes</taxon>
        <taxon>Pseudonocardiales</taxon>
        <taxon>Pseudonocardiaceae</taxon>
        <taxon>Thermocrispum</taxon>
    </lineage>
</organism>